<keyword evidence="12" id="KW-1185">Reference proteome</keyword>
<sequence length="1072" mass="118888">MTHQPKKSSENDPSHDVQIQYRTLSIHVEEKPVSKTPADQADAIREIDIHTVPVEVVYQRFSTSPTQGLESPAIARRMQTFGKNVISPPKTQYWKKGLNYVFGGFNFLMWIAFIVTLLSYKPLGEPDPAIFNLGVAILLLLVIIISATFYAVVDFHASRIMKSIRGLIADEATVIREGEQKTIHASEIVVGDLVLLSLGNRVPADIRIVEASSDLRFDRSLLTGERLTQSSDMIPGSVHSTSNNAMETRNLALTSTFVVQGKCTGVVFATGDRTIMGRIVSMSGETKFKLTTVQKEVWFFTKIISAVALSLFCISIIVWAAWLKKTFPGFETASEAIINSIGCLTAFVPQGLPVCVALSLTIVARRMASRHVLVKNLATIETLGCMSVLCSDKTGTLTEGNMSVKRLAIFDAEFSLEADSATENPFGAVSSLSLKTSTPQSQLALIARLCNGAKFEGEANTIPTAGRAIKGDPTDTAVLRFAEESLQRCLSMDEKIDVLPSISATFRKVFEIPFNSRNKWMMSLVKEDLKSGSPEPWMLVKGAPDVLFPSVSFIVDTHGAAVPFNASHQSRLSHLQHQWSSEGQRVIAVCKRSLDALKLSSDETELEETLYDEMRDLTLVGLISIRDPPRADVKQAVKTIRSAGVRIFMVTGDFMLTAVAIARQVGIITQDRYDTIRSLSRPEETDASEKNRNQISHSLINAHQMKPSNDDPLRALVLTGEDVERLTSADWNIILTDYSEIVFARTTPEQKMLIVEETKKRGDNIVAVTGDGVNDAPALKASDIGISMGSGSDVAKEAASIILLNNDFSSIPVAIELGRLVFDNLKKVILYLMPAGTYTEFITVFANVFLGMQLALSSYLQVCFSITNDVVMSISLMYEQPESDLMARKPRNARTERLTDWRFFFQIYLFIGLMMWPCAMSMWFLYMSEQGLRFHDVILVYNKWEDGFKGFSIDQLTHFVAVGQCIYYITMVFMQYGGLLAVRNRRVSIINSNPLWGPRRNLVVPLGMICTALIGVTNLYGPGLQRVFGTTPIPGKFWGIPFGFALGILIMDEMRKLIVRLYPKSIIAKMAW</sequence>
<feature type="transmembrane region" description="Helical" evidence="9">
    <location>
        <begin position="97"/>
        <end position="118"/>
    </location>
</feature>
<keyword evidence="4" id="KW-0547">Nucleotide-binding</keyword>
<dbReference type="EMBL" id="NHYE01005651">
    <property type="protein sequence ID" value="PPQ65542.1"/>
    <property type="molecule type" value="Genomic_DNA"/>
</dbReference>
<dbReference type="GO" id="GO:1902600">
    <property type="term" value="P:proton transmembrane transport"/>
    <property type="evidence" value="ECO:0007669"/>
    <property type="project" value="TreeGrafter"/>
</dbReference>
<dbReference type="GO" id="GO:0005524">
    <property type="term" value="F:ATP binding"/>
    <property type="evidence" value="ECO:0007669"/>
    <property type="project" value="UniProtKB-KW"/>
</dbReference>
<comment type="subcellular location">
    <subcellularLocation>
        <location evidence="1">Cell membrane</location>
        <topology evidence="1">Multi-pass membrane protein</topology>
    </subcellularLocation>
</comment>
<dbReference type="InterPro" id="IPR023298">
    <property type="entry name" value="ATPase_P-typ_TM_dom_sf"/>
</dbReference>
<dbReference type="FunFam" id="3.40.50.1000:FF:000001">
    <property type="entry name" value="Phospholipid-transporting ATPase IC"/>
    <property type="match status" value="1"/>
</dbReference>
<dbReference type="SFLD" id="SFLDG00002">
    <property type="entry name" value="C1.7:_P-type_atpase_like"/>
    <property type="match status" value="1"/>
</dbReference>
<reference evidence="11 12" key="1">
    <citation type="journal article" date="2018" name="Evol. Lett.">
        <title>Horizontal gene cluster transfer increased hallucinogenic mushroom diversity.</title>
        <authorList>
            <person name="Reynolds H.T."/>
            <person name="Vijayakumar V."/>
            <person name="Gluck-Thaler E."/>
            <person name="Korotkin H.B."/>
            <person name="Matheny P.B."/>
            <person name="Slot J.C."/>
        </authorList>
    </citation>
    <scope>NUCLEOTIDE SEQUENCE [LARGE SCALE GENOMIC DNA]</scope>
    <source>
        <strain evidence="11 12">SRW20</strain>
    </source>
</reference>
<keyword evidence="8 9" id="KW-0472">Membrane</keyword>
<evidence type="ECO:0000256" key="2">
    <source>
        <dbReference type="ARBA" id="ARBA00022475"/>
    </source>
</evidence>
<dbReference type="InterPro" id="IPR006068">
    <property type="entry name" value="ATPase_P-typ_cation-transptr_C"/>
</dbReference>
<feature type="transmembrane region" description="Helical" evidence="9">
    <location>
        <begin position="297"/>
        <end position="322"/>
    </location>
</feature>
<feature type="transmembrane region" description="Helical" evidence="9">
    <location>
        <begin position="1033"/>
        <end position="1051"/>
    </location>
</feature>
<evidence type="ECO:0000256" key="9">
    <source>
        <dbReference type="SAM" id="Phobius"/>
    </source>
</evidence>
<dbReference type="Gene3D" id="1.20.1110.10">
    <property type="entry name" value="Calcium-transporting ATPase, transmembrane domain"/>
    <property type="match status" value="1"/>
</dbReference>
<dbReference type="GO" id="GO:0036376">
    <property type="term" value="P:sodium ion export across plasma membrane"/>
    <property type="evidence" value="ECO:0007669"/>
    <property type="project" value="TreeGrafter"/>
</dbReference>
<feature type="transmembrane region" description="Helical" evidence="9">
    <location>
        <begin position="130"/>
        <end position="153"/>
    </location>
</feature>
<dbReference type="Pfam" id="PF13246">
    <property type="entry name" value="Cation_ATPase"/>
    <property type="match status" value="1"/>
</dbReference>
<keyword evidence="7 9" id="KW-1133">Transmembrane helix</keyword>
<dbReference type="InterPro" id="IPR044492">
    <property type="entry name" value="P_typ_ATPase_HD_dom"/>
</dbReference>
<dbReference type="GO" id="GO:0016887">
    <property type="term" value="F:ATP hydrolysis activity"/>
    <property type="evidence" value="ECO:0007669"/>
    <property type="project" value="InterPro"/>
</dbReference>
<dbReference type="SUPFAM" id="SSF81665">
    <property type="entry name" value="Calcium ATPase, transmembrane domain M"/>
    <property type="match status" value="1"/>
</dbReference>
<dbReference type="InterPro" id="IPR059000">
    <property type="entry name" value="ATPase_P-type_domA"/>
</dbReference>
<dbReference type="Gene3D" id="2.70.150.10">
    <property type="entry name" value="Calcium-transporting ATPase, cytoplasmic transduction domain A"/>
    <property type="match status" value="1"/>
</dbReference>
<gene>
    <name evidence="11" type="ORF">CVT26_000499</name>
</gene>
<dbReference type="SUPFAM" id="SSF81653">
    <property type="entry name" value="Calcium ATPase, transduction domain A"/>
    <property type="match status" value="1"/>
</dbReference>
<evidence type="ECO:0000256" key="3">
    <source>
        <dbReference type="ARBA" id="ARBA00022692"/>
    </source>
</evidence>
<dbReference type="GO" id="GO:0030007">
    <property type="term" value="P:intracellular potassium ion homeostasis"/>
    <property type="evidence" value="ECO:0007669"/>
    <property type="project" value="TreeGrafter"/>
</dbReference>
<dbReference type="InterPro" id="IPR036412">
    <property type="entry name" value="HAD-like_sf"/>
</dbReference>
<dbReference type="InterPro" id="IPR018303">
    <property type="entry name" value="ATPase_P-typ_P_site"/>
</dbReference>
<dbReference type="SFLD" id="SFLDF00027">
    <property type="entry name" value="p-type_atpase"/>
    <property type="match status" value="1"/>
</dbReference>
<comment type="caution">
    <text evidence="11">The sequence shown here is derived from an EMBL/GenBank/DDBJ whole genome shotgun (WGS) entry which is preliminary data.</text>
</comment>
<accession>A0A409VGZ8</accession>
<dbReference type="GO" id="GO:0005391">
    <property type="term" value="F:P-type sodium:potassium-exchanging transporter activity"/>
    <property type="evidence" value="ECO:0007669"/>
    <property type="project" value="TreeGrafter"/>
</dbReference>
<dbReference type="InParanoid" id="A0A409VGZ8"/>
<evidence type="ECO:0000259" key="10">
    <source>
        <dbReference type="SMART" id="SM00831"/>
    </source>
</evidence>
<evidence type="ECO:0000256" key="8">
    <source>
        <dbReference type="ARBA" id="ARBA00023136"/>
    </source>
</evidence>
<evidence type="ECO:0000313" key="11">
    <source>
        <dbReference type="EMBL" id="PPQ65542.1"/>
    </source>
</evidence>
<feature type="transmembrane region" description="Helical" evidence="9">
    <location>
        <begin position="1002"/>
        <end position="1021"/>
    </location>
</feature>
<proteinExistence type="predicted"/>
<dbReference type="AlphaFoldDB" id="A0A409VGZ8"/>
<dbReference type="SMART" id="SM00831">
    <property type="entry name" value="Cation_ATPase_N"/>
    <property type="match status" value="1"/>
</dbReference>
<dbReference type="InterPro" id="IPR004014">
    <property type="entry name" value="ATPase_P-typ_cation-transptr_N"/>
</dbReference>
<keyword evidence="2" id="KW-1003">Cell membrane</keyword>
<name>A0A409VGZ8_9AGAR</name>
<dbReference type="PANTHER" id="PTHR43294:SF21">
    <property type="entry name" value="CATION TRANSPORTING ATPASE"/>
    <property type="match status" value="1"/>
</dbReference>
<dbReference type="PRINTS" id="PR00121">
    <property type="entry name" value="NAKATPASE"/>
</dbReference>
<dbReference type="Gene3D" id="3.40.1110.10">
    <property type="entry name" value="Calcium-transporting ATPase, cytoplasmic domain N"/>
    <property type="match status" value="1"/>
</dbReference>
<keyword evidence="6" id="KW-1278">Translocase</keyword>
<evidence type="ECO:0000256" key="7">
    <source>
        <dbReference type="ARBA" id="ARBA00022989"/>
    </source>
</evidence>
<dbReference type="Pfam" id="PF00689">
    <property type="entry name" value="Cation_ATPase_C"/>
    <property type="match status" value="1"/>
</dbReference>
<dbReference type="SUPFAM" id="SSF56784">
    <property type="entry name" value="HAD-like"/>
    <property type="match status" value="1"/>
</dbReference>
<dbReference type="PANTHER" id="PTHR43294">
    <property type="entry name" value="SODIUM/POTASSIUM-TRANSPORTING ATPASE SUBUNIT ALPHA"/>
    <property type="match status" value="1"/>
</dbReference>
<feature type="transmembrane region" description="Helical" evidence="9">
    <location>
        <begin position="959"/>
        <end position="982"/>
    </location>
</feature>
<dbReference type="GO" id="GO:0006883">
    <property type="term" value="P:intracellular sodium ion homeostasis"/>
    <property type="evidence" value="ECO:0007669"/>
    <property type="project" value="TreeGrafter"/>
</dbReference>
<dbReference type="Gene3D" id="3.40.50.1000">
    <property type="entry name" value="HAD superfamily/HAD-like"/>
    <property type="match status" value="1"/>
</dbReference>
<dbReference type="STRING" id="231916.A0A409VGZ8"/>
<dbReference type="FunFam" id="3.40.50.1000:FF:000083">
    <property type="entry name" value="Sodium/potassium-transporting ATPase subunit alpha"/>
    <property type="match status" value="1"/>
</dbReference>
<dbReference type="SUPFAM" id="SSF81660">
    <property type="entry name" value="Metal cation-transporting ATPase, ATP-binding domain N"/>
    <property type="match status" value="1"/>
</dbReference>
<dbReference type="InterPro" id="IPR008250">
    <property type="entry name" value="ATPase_P-typ_transduc_dom_A_sf"/>
</dbReference>
<evidence type="ECO:0000256" key="1">
    <source>
        <dbReference type="ARBA" id="ARBA00004651"/>
    </source>
</evidence>
<keyword evidence="3 9" id="KW-0812">Transmembrane</keyword>
<evidence type="ECO:0000256" key="6">
    <source>
        <dbReference type="ARBA" id="ARBA00022967"/>
    </source>
</evidence>
<dbReference type="GO" id="GO:0005886">
    <property type="term" value="C:plasma membrane"/>
    <property type="evidence" value="ECO:0007669"/>
    <property type="project" value="UniProtKB-SubCell"/>
</dbReference>
<feature type="transmembrane region" description="Helical" evidence="9">
    <location>
        <begin position="828"/>
        <end position="852"/>
    </location>
</feature>
<protein>
    <recommendedName>
        <fullName evidence="10">Cation-transporting P-type ATPase N-terminal domain-containing protein</fullName>
    </recommendedName>
</protein>
<evidence type="ECO:0000256" key="4">
    <source>
        <dbReference type="ARBA" id="ARBA00022741"/>
    </source>
</evidence>
<dbReference type="SFLD" id="SFLDS00003">
    <property type="entry name" value="Haloacid_Dehalogenase"/>
    <property type="match status" value="1"/>
</dbReference>
<dbReference type="InterPro" id="IPR001757">
    <property type="entry name" value="P_typ_ATPase"/>
</dbReference>
<evidence type="ECO:0000256" key="5">
    <source>
        <dbReference type="ARBA" id="ARBA00022840"/>
    </source>
</evidence>
<dbReference type="Pfam" id="PF00690">
    <property type="entry name" value="Cation_ATPase_N"/>
    <property type="match status" value="1"/>
</dbReference>
<evidence type="ECO:0000313" key="12">
    <source>
        <dbReference type="Proteomes" id="UP000284706"/>
    </source>
</evidence>
<dbReference type="PRINTS" id="PR00119">
    <property type="entry name" value="CATATPASE"/>
</dbReference>
<dbReference type="Proteomes" id="UP000284706">
    <property type="component" value="Unassembled WGS sequence"/>
</dbReference>
<dbReference type="PROSITE" id="PS00154">
    <property type="entry name" value="ATPASE_E1_E2"/>
    <property type="match status" value="1"/>
</dbReference>
<dbReference type="InterPro" id="IPR023299">
    <property type="entry name" value="ATPase_P-typ_cyto_dom_N"/>
</dbReference>
<dbReference type="InterPro" id="IPR050510">
    <property type="entry name" value="Cation_transp_ATPase_P-type"/>
</dbReference>
<feature type="transmembrane region" description="Helical" evidence="9">
    <location>
        <begin position="903"/>
        <end position="926"/>
    </location>
</feature>
<dbReference type="Pfam" id="PF00122">
    <property type="entry name" value="E1-E2_ATPase"/>
    <property type="match status" value="1"/>
</dbReference>
<dbReference type="NCBIfam" id="TIGR01494">
    <property type="entry name" value="ATPase_P-type"/>
    <property type="match status" value="2"/>
</dbReference>
<dbReference type="InterPro" id="IPR023214">
    <property type="entry name" value="HAD_sf"/>
</dbReference>
<organism evidence="11 12">
    <name type="scientific">Gymnopilus dilepis</name>
    <dbReference type="NCBI Taxonomy" id="231916"/>
    <lineage>
        <taxon>Eukaryota</taxon>
        <taxon>Fungi</taxon>
        <taxon>Dikarya</taxon>
        <taxon>Basidiomycota</taxon>
        <taxon>Agaricomycotina</taxon>
        <taxon>Agaricomycetes</taxon>
        <taxon>Agaricomycetidae</taxon>
        <taxon>Agaricales</taxon>
        <taxon>Agaricineae</taxon>
        <taxon>Hymenogastraceae</taxon>
        <taxon>Gymnopilus</taxon>
    </lineage>
</organism>
<dbReference type="OrthoDB" id="158672at2759"/>
<dbReference type="GO" id="GO:1990573">
    <property type="term" value="P:potassium ion import across plasma membrane"/>
    <property type="evidence" value="ECO:0007669"/>
    <property type="project" value="TreeGrafter"/>
</dbReference>
<keyword evidence="5" id="KW-0067">ATP-binding</keyword>
<feature type="domain" description="Cation-transporting P-type ATPase N-terminal" evidence="10">
    <location>
        <begin position="48"/>
        <end position="121"/>
    </location>
</feature>